<dbReference type="InterPro" id="IPR037278">
    <property type="entry name" value="ARFGAP/RecO"/>
</dbReference>
<evidence type="ECO:0000256" key="7">
    <source>
        <dbReference type="HAMAP-Rule" id="MF_00201"/>
    </source>
</evidence>
<comment type="caution">
    <text evidence="9">The sequence shown here is derived from an EMBL/GenBank/DDBJ whole genome shotgun (WGS) entry which is preliminary data.</text>
</comment>
<evidence type="ECO:0000313" key="9">
    <source>
        <dbReference type="EMBL" id="HIU35616.1"/>
    </source>
</evidence>
<dbReference type="SUPFAM" id="SSF57863">
    <property type="entry name" value="ArfGap/RecO-like zinc finger"/>
    <property type="match status" value="1"/>
</dbReference>
<dbReference type="Gene3D" id="1.20.1440.120">
    <property type="entry name" value="Recombination protein O, C-terminal domain"/>
    <property type="match status" value="1"/>
</dbReference>
<dbReference type="HAMAP" id="MF_00201">
    <property type="entry name" value="RecO"/>
    <property type="match status" value="1"/>
</dbReference>
<evidence type="ECO:0000256" key="1">
    <source>
        <dbReference type="ARBA" id="ARBA00007452"/>
    </source>
</evidence>
<evidence type="ECO:0000256" key="2">
    <source>
        <dbReference type="ARBA" id="ARBA00021310"/>
    </source>
</evidence>
<dbReference type="Pfam" id="PF11967">
    <property type="entry name" value="RecO_N"/>
    <property type="match status" value="1"/>
</dbReference>
<feature type="domain" description="DNA replication/recombination mediator RecO N-terminal" evidence="8">
    <location>
        <begin position="1"/>
        <end position="78"/>
    </location>
</feature>
<dbReference type="AlphaFoldDB" id="A0A9D1IF24"/>
<dbReference type="Gene3D" id="6.20.220.20">
    <property type="entry name" value="Recombination protein O, zinc-binding domain"/>
    <property type="match status" value="1"/>
</dbReference>
<evidence type="ECO:0000256" key="3">
    <source>
        <dbReference type="ARBA" id="ARBA00022763"/>
    </source>
</evidence>
<reference evidence="9" key="1">
    <citation type="submission" date="2020-10" db="EMBL/GenBank/DDBJ databases">
        <authorList>
            <person name="Gilroy R."/>
        </authorList>
    </citation>
    <scope>NUCLEOTIDE SEQUENCE</scope>
    <source>
        <strain evidence="9">ChiGjej1B1-19959</strain>
    </source>
</reference>
<dbReference type="PANTHER" id="PTHR33991">
    <property type="entry name" value="DNA REPAIR PROTEIN RECO"/>
    <property type="match status" value="1"/>
</dbReference>
<dbReference type="Pfam" id="PF02565">
    <property type="entry name" value="RecO_C"/>
    <property type="match status" value="1"/>
</dbReference>
<gene>
    <name evidence="7 9" type="primary">recO</name>
    <name evidence="9" type="ORF">IAC53_03295</name>
</gene>
<accession>A0A9D1IF24</accession>
<dbReference type="InterPro" id="IPR012340">
    <property type="entry name" value="NA-bd_OB-fold"/>
</dbReference>
<dbReference type="GO" id="GO:0006302">
    <property type="term" value="P:double-strand break repair"/>
    <property type="evidence" value="ECO:0007669"/>
    <property type="project" value="TreeGrafter"/>
</dbReference>
<sequence length="247" mass="27627">MNRTTRGLILKEQNIGERDKLVTVLTETEGVLRAFVRGAKSVKSKKQAATTKFCYAQLTLYEGKDSYVIDDAEAIELFFGLREDLDKLALGEYFLELGLLFAPEGQDAHEELRLLLNSLYMLANGSKSPETLKALTELRLLALAGYAPNLVACETCGRFESDPMYLDMANGLLYCDSCAPASAPFRLQPGVLNAMRHIVFSDWKQLYAFETSGTVTEELGYITEAYLRAHADRRLATLDFYNAVHKL</sequence>
<comment type="function">
    <text evidence="7">Involved in DNA repair and RecF pathway recombination.</text>
</comment>
<dbReference type="Proteomes" id="UP000824071">
    <property type="component" value="Unassembled WGS sequence"/>
</dbReference>
<evidence type="ECO:0000256" key="4">
    <source>
        <dbReference type="ARBA" id="ARBA00023172"/>
    </source>
</evidence>
<dbReference type="GO" id="GO:0006310">
    <property type="term" value="P:DNA recombination"/>
    <property type="evidence" value="ECO:0007669"/>
    <property type="project" value="UniProtKB-UniRule"/>
</dbReference>
<dbReference type="SUPFAM" id="SSF50249">
    <property type="entry name" value="Nucleic acid-binding proteins"/>
    <property type="match status" value="1"/>
</dbReference>
<dbReference type="PANTHER" id="PTHR33991:SF1">
    <property type="entry name" value="DNA REPAIR PROTEIN RECO"/>
    <property type="match status" value="1"/>
</dbReference>
<dbReference type="EMBL" id="DVMW01000024">
    <property type="protein sequence ID" value="HIU35616.1"/>
    <property type="molecule type" value="Genomic_DNA"/>
</dbReference>
<keyword evidence="3 7" id="KW-0227">DNA damage</keyword>
<comment type="similarity">
    <text evidence="1 7">Belongs to the RecO family.</text>
</comment>
<proteinExistence type="inferred from homology"/>
<dbReference type="InterPro" id="IPR003717">
    <property type="entry name" value="RecO"/>
</dbReference>
<dbReference type="InterPro" id="IPR042242">
    <property type="entry name" value="RecO_C"/>
</dbReference>
<dbReference type="InterPro" id="IPR022572">
    <property type="entry name" value="DNA_rep/recomb_RecO_N"/>
</dbReference>
<evidence type="ECO:0000256" key="6">
    <source>
        <dbReference type="ARBA" id="ARBA00033409"/>
    </source>
</evidence>
<evidence type="ECO:0000313" key="10">
    <source>
        <dbReference type="Proteomes" id="UP000824071"/>
    </source>
</evidence>
<dbReference type="GO" id="GO:0043590">
    <property type="term" value="C:bacterial nucleoid"/>
    <property type="evidence" value="ECO:0007669"/>
    <property type="project" value="TreeGrafter"/>
</dbReference>
<evidence type="ECO:0000256" key="5">
    <source>
        <dbReference type="ARBA" id="ARBA00023204"/>
    </source>
</evidence>
<keyword evidence="5 7" id="KW-0234">DNA repair</keyword>
<dbReference type="Gene3D" id="2.40.50.140">
    <property type="entry name" value="Nucleic acid-binding proteins"/>
    <property type="match status" value="1"/>
</dbReference>
<name>A0A9D1IF24_9FIRM</name>
<protein>
    <recommendedName>
        <fullName evidence="2 7">DNA repair protein RecO</fullName>
    </recommendedName>
    <alternativeName>
        <fullName evidence="6 7">Recombination protein O</fullName>
    </alternativeName>
</protein>
<evidence type="ECO:0000259" key="8">
    <source>
        <dbReference type="Pfam" id="PF11967"/>
    </source>
</evidence>
<organism evidence="9 10">
    <name type="scientific">Candidatus Fimenecus excrementigallinarum</name>
    <dbReference type="NCBI Taxonomy" id="2840816"/>
    <lineage>
        <taxon>Bacteria</taxon>
        <taxon>Bacillati</taxon>
        <taxon>Bacillota</taxon>
        <taxon>Clostridia</taxon>
        <taxon>Candidatus Fimenecus</taxon>
    </lineage>
</organism>
<keyword evidence="4 7" id="KW-0233">DNA recombination</keyword>
<reference evidence="9" key="2">
    <citation type="journal article" date="2021" name="PeerJ">
        <title>Extensive microbial diversity within the chicken gut microbiome revealed by metagenomics and culture.</title>
        <authorList>
            <person name="Gilroy R."/>
            <person name="Ravi A."/>
            <person name="Getino M."/>
            <person name="Pursley I."/>
            <person name="Horton D.L."/>
            <person name="Alikhan N.F."/>
            <person name="Baker D."/>
            <person name="Gharbi K."/>
            <person name="Hall N."/>
            <person name="Watson M."/>
            <person name="Adriaenssens E.M."/>
            <person name="Foster-Nyarko E."/>
            <person name="Jarju S."/>
            <person name="Secka A."/>
            <person name="Antonio M."/>
            <person name="Oren A."/>
            <person name="Chaudhuri R.R."/>
            <person name="La Ragione R."/>
            <person name="Hildebrand F."/>
            <person name="Pallen M.J."/>
        </authorList>
    </citation>
    <scope>NUCLEOTIDE SEQUENCE</scope>
    <source>
        <strain evidence="9">ChiGjej1B1-19959</strain>
    </source>
</reference>
<dbReference type="NCBIfam" id="TIGR00613">
    <property type="entry name" value="reco"/>
    <property type="match status" value="1"/>
</dbReference>